<dbReference type="SUPFAM" id="SSF52047">
    <property type="entry name" value="RNI-like"/>
    <property type="match status" value="1"/>
</dbReference>
<feature type="domain" description="F-box" evidence="2">
    <location>
        <begin position="59"/>
        <end position="104"/>
    </location>
</feature>
<dbReference type="EMBL" id="ML976620">
    <property type="protein sequence ID" value="KAF1840475.1"/>
    <property type="molecule type" value="Genomic_DNA"/>
</dbReference>
<evidence type="ECO:0000256" key="1">
    <source>
        <dbReference type="SAM" id="MobiDB-lite"/>
    </source>
</evidence>
<organism evidence="3 4">
    <name type="scientific">Cucurbitaria berberidis CBS 394.84</name>
    <dbReference type="NCBI Taxonomy" id="1168544"/>
    <lineage>
        <taxon>Eukaryota</taxon>
        <taxon>Fungi</taxon>
        <taxon>Dikarya</taxon>
        <taxon>Ascomycota</taxon>
        <taxon>Pezizomycotina</taxon>
        <taxon>Dothideomycetes</taxon>
        <taxon>Pleosporomycetidae</taxon>
        <taxon>Pleosporales</taxon>
        <taxon>Pleosporineae</taxon>
        <taxon>Cucurbitariaceae</taxon>
        <taxon>Cucurbitaria</taxon>
    </lineage>
</organism>
<reference evidence="3" key="1">
    <citation type="submission" date="2020-01" db="EMBL/GenBank/DDBJ databases">
        <authorList>
            <consortium name="DOE Joint Genome Institute"/>
            <person name="Haridas S."/>
            <person name="Albert R."/>
            <person name="Binder M."/>
            <person name="Bloem J."/>
            <person name="Labutti K."/>
            <person name="Salamov A."/>
            <person name="Andreopoulos B."/>
            <person name="Baker S.E."/>
            <person name="Barry K."/>
            <person name="Bills G."/>
            <person name="Bluhm B.H."/>
            <person name="Cannon C."/>
            <person name="Castanera R."/>
            <person name="Culley D.E."/>
            <person name="Daum C."/>
            <person name="Ezra D."/>
            <person name="Gonzalez J.B."/>
            <person name="Henrissat B."/>
            <person name="Kuo A."/>
            <person name="Liang C."/>
            <person name="Lipzen A."/>
            <person name="Lutzoni F."/>
            <person name="Magnuson J."/>
            <person name="Mondo S."/>
            <person name="Nolan M."/>
            <person name="Ohm R."/>
            <person name="Pangilinan J."/>
            <person name="Park H.-J."/>
            <person name="Ramirez L."/>
            <person name="Alfaro M."/>
            <person name="Sun H."/>
            <person name="Tritt A."/>
            <person name="Yoshinaga Y."/>
            <person name="Zwiers L.-H."/>
            <person name="Turgeon B.G."/>
            <person name="Goodwin S.B."/>
            <person name="Spatafora J.W."/>
            <person name="Crous P.W."/>
            <person name="Grigoriev I.V."/>
        </authorList>
    </citation>
    <scope>NUCLEOTIDE SEQUENCE</scope>
    <source>
        <strain evidence="3">CBS 394.84</strain>
    </source>
</reference>
<dbReference type="CDD" id="cd09917">
    <property type="entry name" value="F-box_SF"/>
    <property type="match status" value="1"/>
</dbReference>
<evidence type="ECO:0000313" key="3">
    <source>
        <dbReference type="EMBL" id="KAF1840475.1"/>
    </source>
</evidence>
<dbReference type="Gene3D" id="3.80.10.10">
    <property type="entry name" value="Ribonuclease Inhibitor"/>
    <property type="match status" value="1"/>
</dbReference>
<evidence type="ECO:0000259" key="2">
    <source>
        <dbReference type="PROSITE" id="PS50181"/>
    </source>
</evidence>
<dbReference type="Pfam" id="PF12937">
    <property type="entry name" value="F-box-like"/>
    <property type="match status" value="1"/>
</dbReference>
<dbReference type="InterPro" id="IPR036047">
    <property type="entry name" value="F-box-like_dom_sf"/>
</dbReference>
<feature type="compositionally biased region" description="Pro residues" evidence="1">
    <location>
        <begin position="1"/>
        <end position="10"/>
    </location>
</feature>
<dbReference type="RefSeq" id="XP_040783038.1">
    <property type="nucleotide sequence ID" value="XM_040938137.1"/>
</dbReference>
<keyword evidence="4" id="KW-1185">Reference proteome</keyword>
<dbReference type="InterPro" id="IPR032675">
    <property type="entry name" value="LRR_dom_sf"/>
</dbReference>
<dbReference type="GeneID" id="63855387"/>
<accession>A0A9P4G849</accession>
<dbReference type="Proteomes" id="UP000800039">
    <property type="component" value="Unassembled WGS sequence"/>
</dbReference>
<feature type="region of interest" description="Disordered" evidence="1">
    <location>
        <begin position="488"/>
        <end position="537"/>
    </location>
</feature>
<dbReference type="InterPro" id="IPR001810">
    <property type="entry name" value="F-box_dom"/>
</dbReference>
<dbReference type="OrthoDB" id="3690364at2759"/>
<dbReference type="AlphaFoldDB" id="A0A9P4G849"/>
<evidence type="ECO:0000313" key="4">
    <source>
        <dbReference type="Proteomes" id="UP000800039"/>
    </source>
</evidence>
<dbReference type="PROSITE" id="PS50181">
    <property type="entry name" value="FBOX"/>
    <property type="match status" value="1"/>
</dbReference>
<comment type="caution">
    <text evidence="3">The sequence shown here is derived from an EMBL/GenBank/DDBJ whole genome shotgun (WGS) entry which is preliminary data.</text>
</comment>
<dbReference type="InterPro" id="IPR056867">
    <property type="entry name" value="LRR_15"/>
</dbReference>
<feature type="region of interest" description="Disordered" evidence="1">
    <location>
        <begin position="1"/>
        <end position="25"/>
    </location>
</feature>
<feature type="compositionally biased region" description="Acidic residues" evidence="1">
    <location>
        <begin position="489"/>
        <end position="527"/>
    </location>
</feature>
<gene>
    <name evidence="3" type="ORF">K460DRAFT_421423</name>
</gene>
<name>A0A9P4G849_9PLEO</name>
<protein>
    <recommendedName>
        <fullName evidence="2">F-box domain-containing protein</fullName>
    </recommendedName>
</protein>
<sequence>MDPPSIPPSPLRRKASVSYASSPSKRARSVANPVKVSTVDTIVESIGDLEVYLSPKSSKACLDALPEELVVKIFNRLGKGSLAILSRTNKRYKRIADENLYEIVRTGTFLGLSMIETLVDNSKLAELIKHLELDYWSFLRSFPTMTASEEKEMEDQWEAYTRLLVSAINVRYLYIASQLGDYHRINRNGVAREHTWLTPLRIAGRGLTANPSNSFAHLKHLCITGNSEVSIEDVAPIFRFPSLTKVDLVRFYEPAHITNWEIPQSSSSITELNLDSSFIASAVIAQMVSSIKALKSFRYEYLADHWRPLGADDDARSYWAHVSWTDIGDALRKHKNSLEHLDYHEIDIADWNAEVYPDGRKPGTLGSLEDYPQLKSVMVLIDTLLDLDHEDIELARKLPAKLERLLLRITPEEAKSQLYREALMSLKDGAFNRPNKILTINISAEVPVRSLRLADAVEALKQLGIKVTMYAQVLGGEELKLDVLRRMEADDDEEDTDSDLEVEENDDETGDNGEEYDEEEEEAEEATYMDPLTSQMFAEDPFADSRLRKISWHGGEDTAIQQRPTVNYGLSTRNLV</sequence>
<dbReference type="SUPFAM" id="SSF81383">
    <property type="entry name" value="F-box domain"/>
    <property type="match status" value="1"/>
</dbReference>
<dbReference type="Pfam" id="PF24969">
    <property type="entry name" value="LRR_15"/>
    <property type="match status" value="1"/>
</dbReference>
<proteinExistence type="predicted"/>